<keyword evidence="2" id="KW-1185">Reference proteome</keyword>
<dbReference type="AlphaFoldDB" id="A0A164N1R5"/>
<accession>A0A164N1R5</accession>
<evidence type="ECO:0000313" key="1">
    <source>
        <dbReference type="EMBL" id="KZS87268.1"/>
    </source>
</evidence>
<dbReference type="EMBL" id="KV419453">
    <property type="protein sequence ID" value="KZS87268.1"/>
    <property type="molecule type" value="Genomic_DNA"/>
</dbReference>
<organism evidence="1 2">
    <name type="scientific">Sistotremastrum niveocremeum HHB9708</name>
    <dbReference type="NCBI Taxonomy" id="1314777"/>
    <lineage>
        <taxon>Eukaryota</taxon>
        <taxon>Fungi</taxon>
        <taxon>Dikarya</taxon>
        <taxon>Basidiomycota</taxon>
        <taxon>Agaricomycotina</taxon>
        <taxon>Agaricomycetes</taxon>
        <taxon>Sistotremastrales</taxon>
        <taxon>Sistotremastraceae</taxon>
        <taxon>Sertulicium</taxon>
        <taxon>Sertulicium niveocremeum</taxon>
    </lineage>
</organism>
<sequence>MASHTSGLLRSTPASWAILCRQDHRLESRPIQVLTHRFPCLISLHHRMVTRHRITVAHILVTTTLLNSCQSLRPVKYRTINDCMINCISIIIRVHIAPFIQRIVSITVIIIPSFVL</sequence>
<protein>
    <submittedName>
        <fullName evidence="1">Uncharacterized protein</fullName>
    </submittedName>
</protein>
<reference evidence="1 2" key="1">
    <citation type="journal article" date="2016" name="Mol. Biol. Evol.">
        <title>Comparative Genomics of Early-Diverging Mushroom-Forming Fungi Provides Insights into the Origins of Lignocellulose Decay Capabilities.</title>
        <authorList>
            <person name="Nagy L.G."/>
            <person name="Riley R."/>
            <person name="Tritt A."/>
            <person name="Adam C."/>
            <person name="Daum C."/>
            <person name="Floudas D."/>
            <person name="Sun H."/>
            <person name="Yadav J.S."/>
            <person name="Pangilinan J."/>
            <person name="Larsson K.H."/>
            <person name="Matsuura K."/>
            <person name="Barry K."/>
            <person name="Labutti K."/>
            <person name="Kuo R."/>
            <person name="Ohm R.A."/>
            <person name="Bhattacharya S.S."/>
            <person name="Shirouzu T."/>
            <person name="Yoshinaga Y."/>
            <person name="Martin F.M."/>
            <person name="Grigoriev I.V."/>
            <person name="Hibbett D.S."/>
        </authorList>
    </citation>
    <scope>NUCLEOTIDE SEQUENCE [LARGE SCALE GENOMIC DNA]</scope>
    <source>
        <strain evidence="1 2">HHB9708</strain>
    </source>
</reference>
<dbReference type="Proteomes" id="UP000076722">
    <property type="component" value="Unassembled WGS sequence"/>
</dbReference>
<gene>
    <name evidence="1" type="ORF">SISNIDRAFT_319539</name>
</gene>
<proteinExistence type="predicted"/>
<evidence type="ECO:0000313" key="2">
    <source>
        <dbReference type="Proteomes" id="UP000076722"/>
    </source>
</evidence>
<name>A0A164N1R5_9AGAM</name>